<gene>
    <name evidence="1" type="ORF">TM448A00111_0028</name>
    <name evidence="2" type="ORF">TM448B00196_0028</name>
</gene>
<name>A0A6H1ZB76_9ZZZZ</name>
<protein>
    <submittedName>
        <fullName evidence="1">Uncharacterized protein</fullName>
    </submittedName>
</protein>
<evidence type="ECO:0000313" key="2">
    <source>
        <dbReference type="EMBL" id="QJH94241.1"/>
    </source>
</evidence>
<organism evidence="1">
    <name type="scientific">viral metagenome</name>
    <dbReference type="NCBI Taxonomy" id="1070528"/>
    <lineage>
        <taxon>unclassified sequences</taxon>
        <taxon>metagenomes</taxon>
        <taxon>organismal metagenomes</taxon>
    </lineage>
</organism>
<dbReference type="EMBL" id="MT143977">
    <property type="protein sequence ID" value="QJA44525.1"/>
    <property type="molecule type" value="Genomic_DNA"/>
</dbReference>
<evidence type="ECO:0000313" key="1">
    <source>
        <dbReference type="EMBL" id="QJA44525.1"/>
    </source>
</evidence>
<accession>A0A6H1ZB76</accession>
<reference evidence="1" key="1">
    <citation type="submission" date="2020-03" db="EMBL/GenBank/DDBJ databases">
        <title>The deep terrestrial virosphere.</title>
        <authorList>
            <person name="Holmfeldt K."/>
            <person name="Nilsson E."/>
            <person name="Simone D."/>
            <person name="Lopez-Fernandez M."/>
            <person name="Wu X."/>
            <person name="de Brujin I."/>
            <person name="Lundin D."/>
            <person name="Andersson A."/>
            <person name="Bertilsson S."/>
            <person name="Dopson M."/>
        </authorList>
    </citation>
    <scope>NUCLEOTIDE SEQUENCE</scope>
    <source>
        <strain evidence="1">TM448A00111</strain>
        <strain evidence="2">TM448B00196</strain>
    </source>
</reference>
<dbReference type="EMBL" id="MT144598">
    <property type="protein sequence ID" value="QJH94241.1"/>
    <property type="molecule type" value="Genomic_DNA"/>
</dbReference>
<sequence length="124" mass="13707">MVAGLNARAKIYRYSFVNDDEVGGAQPSGTVLYTGLEARIQAIKPTYVLLEQGVETEHLFSAVISPGNLTLRERDELEIINPAGHPDCGKKFRIRGIQRSDDLPNRPGFILLTMTRSDVAHAQQ</sequence>
<dbReference type="AlphaFoldDB" id="A0A6H1ZB76"/>
<proteinExistence type="predicted"/>